<comment type="caution">
    <text evidence="2">The sequence shown here is derived from an EMBL/GenBank/DDBJ whole genome shotgun (WGS) entry which is preliminary data.</text>
</comment>
<reference evidence="2" key="1">
    <citation type="journal article" date="2023" name="bioRxiv">
        <title>Scaffold-level genome assemblies of two parasitoid biocontrol wasps reveal the parthenogenesis mechanism and an associated novel virus.</title>
        <authorList>
            <person name="Inwood S."/>
            <person name="Skelly J."/>
            <person name="Guhlin J."/>
            <person name="Harrop T."/>
            <person name="Goldson S."/>
            <person name="Dearden P."/>
        </authorList>
    </citation>
    <scope>NUCLEOTIDE SEQUENCE</scope>
    <source>
        <strain evidence="2">Irish</strain>
        <tissue evidence="2">Whole body</tissue>
    </source>
</reference>
<dbReference type="EMBL" id="JAQQBS010001422">
    <property type="protein sequence ID" value="KAK0165653.1"/>
    <property type="molecule type" value="Genomic_DNA"/>
</dbReference>
<keyword evidence="3" id="KW-1185">Reference proteome</keyword>
<proteinExistence type="predicted"/>
<evidence type="ECO:0000256" key="1">
    <source>
        <dbReference type="SAM" id="MobiDB-lite"/>
    </source>
</evidence>
<feature type="region of interest" description="Disordered" evidence="1">
    <location>
        <begin position="1"/>
        <end position="44"/>
    </location>
</feature>
<sequence length="67" mass="7280">MNIQGHSLEQRKKRKNDDEYTIDSDEKISKKSKGSPLSAAKSPELVGASQQTSIAAAQEISVANVHQ</sequence>
<name>A0AA39KL93_9HYME</name>
<evidence type="ECO:0000313" key="2">
    <source>
        <dbReference type="EMBL" id="KAK0165653.1"/>
    </source>
</evidence>
<dbReference type="AlphaFoldDB" id="A0AA39KL93"/>
<dbReference type="Proteomes" id="UP001168990">
    <property type="component" value="Unassembled WGS sequence"/>
</dbReference>
<gene>
    <name evidence="2" type="ORF">PV328_004155</name>
</gene>
<evidence type="ECO:0000313" key="3">
    <source>
        <dbReference type="Proteomes" id="UP001168990"/>
    </source>
</evidence>
<organism evidence="2 3">
    <name type="scientific">Microctonus aethiopoides</name>
    <dbReference type="NCBI Taxonomy" id="144406"/>
    <lineage>
        <taxon>Eukaryota</taxon>
        <taxon>Metazoa</taxon>
        <taxon>Ecdysozoa</taxon>
        <taxon>Arthropoda</taxon>
        <taxon>Hexapoda</taxon>
        <taxon>Insecta</taxon>
        <taxon>Pterygota</taxon>
        <taxon>Neoptera</taxon>
        <taxon>Endopterygota</taxon>
        <taxon>Hymenoptera</taxon>
        <taxon>Apocrita</taxon>
        <taxon>Ichneumonoidea</taxon>
        <taxon>Braconidae</taxon>
        <taxon>Euphorinae</taxon>
        <taxon>Microctonus</taxon>
    </lineage>
</organism>
<protein>
    <submittedName>
        <fullName evidence="2">Uncharacterized protein</fullName>
    </submittedName>
</protein>
<accession>A0AA39KL93</accession>
<reference evidence="2" key="2">
    <citation type="submission" date="2023-03" db="EMBL/GenBank/DDBJ databases">
        <authorList>
            <person name="Inwood S.N."/>
            <person name="Skelly J.G."/>
            <person name="Guhlin J."/>
            <person name="Harrop T.W.R."/>
            <person name="Goldson S.G."/>
            <person name="Dearden P.K."/>
        </authorList>
    </citation>
    <scope>NUCLEOTIDE SEQUENCE</scope>
    <source>
        <strain evidence="2">Irish</strain>
        <tissue evidence="2">Whole body</tissue>
    </source>
</reference>